<accession>A0A183S9R4</accession>
<protein>
    <submittedName>
        <fullName evidence="3">Carb-bd_dom_fam9 domain-containing protein</fullName>
    </submittedName>
</protein>
<dbReference type="OrthoDB" id="10261079at2759"/>
<dbReference type="InterPro" id="IPR008978">
    <property type="entry name" value="HSP20-like_chaperone"/>
</dbReference>
<dbReference type="EMBL" id="UYSU01001144">
    <property type="protein sequence ID" value="VDL86596.1"/>
    <property type="molecule type" value="Genomic_DNA"/>
</dbReference>
<reference evidence="1 2" key="2">
    <citation type="submission" date="2018-11" db="EMBL/GenBank/DDBJ databases">
        <authorList>
            <consortium name="Pathogen Informatics"/>
        </authorList>
    </citation>
    <scope>NUCLEOTIDE SEQUENCE [LARGE SCALE GENOMIC DNA]</scope>
    <source>
        <strain evidence="1 2">NST_G2</strain>
    </source>
</reference>
<dbReference type="Gene3D" id="2.60.40.790">
    <property type="match status" value="1"/>
</dbReference>
<gene>
    <name evidence="1" type="ORF">SSLN_LOCUS962</name>
</gene>
<proteinExistence type="predicted"/>
<dbReference type="Proteomes" id="UP000275846">
    <property type="component" value="Unassembled WGS sequence"/>
</dbReference>
<organism evidence="3">
    <name type="scientific">Schistocephalus solidus</name>
    <name type="common">Tapeworm</name>
    <dbReference type="NCBI Taxonomy" id="70667"/>
    <lineage>
        <taxon>Eukaryota</taxon>
        <taxon>Metazoa</taxon>
        <taxon>Spiralia</taxon>
        <taxon>Lophotrochozoa</taxon>
        <taxon>Platyhelminthes</taxon>
        <taxon>Cestoda</taxon>
        <taxon>Eucestoda</taxon>
        <taxon>Diphyllobothriidea</taxon>
        <taxon>Diphyllobothriidae</taxon>
        <taxon>Schistocephalus</taxon>
    </lineage>
</organism>
<evidence type="ECO:0000313" key="1">
    <source>
        <dbReference type="EMBL" id="VDL86596.1"/>
    </source>
</evidence>
<name>A0A183S9R4_SCHSO</name>
<sequence length="71" mass="8098">MDPSRIAKFASIILKFDWFQLPDIVNISVYAKNTLPETVKVQCNGVFLTVYFVYDAGKAHYDHSFNLLGVK</sequence>
<keyword evidence="2" id="KW-1185">Reference proteome</keyword>
<reference evidence="3" key="1">
    <citation type="submission" date="2016-06" db="UniProtKB">
        <authorList>
            <consortium name="WormBaseParasite"/>
        </authorList>
    </citation>
    <scope>IDENTIFICATION</scope>
</reference>
<dbReference type="SUPFAM" id="SSF49764">
    <property type="entry name" value="HSP20-like chaperones"/>
    <property type="match status" value="1"/>
</dbReference>
<dbReference type="WBParaSite" id="SSLN_0000100101-mRNA-1">
    <property type="protein sequence ID" value="SSLN_0000100101-mRNA-1"/>
    <property type="gene ID" value="SSLN_0000100101"/>
</dbReference>
<evidence type="ECO:0000313" key="3">
    <source>
        <dbReference type="WBParaSite" id="SSLN_0000100101-mRNA-1"/>
    </source>
</evidence>
<dbReference type="AlphaFoldDB" id="A0A183S9R4"/>
<dbReference type="STRING" id="70667.A0A183S9R4"/>
<evidence type="ECO:0000313" key="2">
    <source>
        <dbReference type="Proteomes" id="UP000275846"/>
    </source>
</evidence>